<dbReference type="GO" id="GO:0030313">
    <property type="term" value="C:cell envelope"/>
    <property type="evidence" value="ECO:0007669"/>
    <property type="project" value="UniProtKB-SubCell"/>
</dbReference>
<proteinExistence type="predicted"/>
<dbReference type="RefSeq" id="WP_226695844.1">
    <property type="nucleotide sequence ID" value="NZ_JAJAPX010000003.1"/>
</dbReference>
<sequence>MKKILLGAFALVAVIACKQAPKDYITLTGKITDKNSDSILIRTRTYSKTIKVNEDGTFSDTLKVEPGIYNFYDGAESTNIFLKNGFEIDIALDTKAFDESITFTGSGAEHSTFLAKNALMQEELLNIDALSELNAEELENELNGIKTKLSNFYSANKNIDTLITNGLNKSLEPMLLSYKRYLSQGIALRTALPKGAPSPTFDNFENVKGGTTSLSDLKGKYVYIDVWATWCGPCKVEIPSLKALEKEYHGKNLAFVSLSVDDGRGYRAETREKSAELAKEGWKKMIANENLGGIQVISPNGWQTDFIQNYKISGIPRFILIDPDGNIVSADAPRPSSKKIKTLLSELNI</sequence>
<dbReference type="Gene3D" id="3.40.30.10">
    <property type="entry name" value="Glutaredoxin"/>
    <property type="match status" value="1"/>
</dbReference>
<dbReference type="GO" id="GO:0016491">
    <property type="term" value="F:oxidoreductase activity"/>
    <property type="evidence" value="ECO:0007669"/>
    <property type="project" value="InterPro"/>
</dbReference>
<dbReference type="InterPro" id="IPR013740">
    <property type="entry name" value="Redoxin"/>
</dbReference>
<dbReference type="AlphaFoldDB" id="A0A9X1I8Q6"/>
<dbReference type="InterPro" id="IPR036249">
    <property type="entry name" value="Thioredoxin-like_sf"/>
</dbReference>
<protein>
    <submittedName>
        <fullName evidence="6">TlpA family protein disulfide reductase</fullName>
    </submittedName>
</protein>
<dbReference type="InterPro" id="IPR013766">
    <property type="entry name" value="Thioredoxin_domain"/>
</dbReference>
<dbReference type="PROSITE" id="PS51257">
    <property type="entry name" value="PROKAR_LIPOPROTEIN"/>
    <property type="match status" value="1"/>
</dbReference>
<dbReference type="CDD" id="cd02966">
    <property type="entry name" value="TlpA_like_family"/>
    <property type="match status" value="1"/>
</dbReference>
<evidence type="ECO:0000313" key="7">
    <source>
        <dbReference type="Proteomes" id="UP001139286"/>
    </source>
</evidence>
<dbReference type="PANTHER" id="PTHR42852">
    <property type="entry name" value="THIOL:DISULFIDE INTERCHANGE PROTEIN DSBE"/>
    <property type="match status" value="1"/>
</dbReference>
<dbReference type="EMBL" id="JAJAPX010000003">
    <property type="protein sequence ID" value="MCB4808434.1"/>
    <property type="molecule type" value="Genomic_DNA"/>
</dbReference>
<dbReference type="Proteomes" id="UP001139286">
    <property type="component" value="Unassembled WGS sequence"/>
</dbReference>
<feature type="domain" description="Thioredoxin" evidence="5">
    <location>
        <begin position="192"/>
        <end position="349"/>
    </location>
</feature>
<gene>
    <name evidence="6" type="ORF">LG651_09230</name>
</gene>
<keyword evidence="3" id="KW-1015">Disulfide bond</keyword>
<dbReference type="SUPFAM" id="SSF52833">
    <property type="entry name" value="Thioredoxin-like"/>
    <property type="match status" value="1"/>
</dbReference>
<comment type="subcellular location">
    <subcellularLocation>
        <location evidence="1">Cell envelope</location>
    </subcellularLocation>
</comment>
<evidence type="ECO:0000256" key="1">
    <source>
        <dbReference type="ARBA" id="ARBA00004196"/>
    </source>
</evidence>
<evidence type="ECO:0000256" key="2">
    <source>
        <dbReference type="ARBA" id="ARBA00022748"/>
    </source>
</evidence>
<evidence type="ECO:0000256" key="4">
    <source>
        <dbReference type="ARBA" id="ARBA00023284"/>
    </source>
</evidence>
<dbReference type="Pfam" id="PF08534">
    <property type="entry name" value="Redoxin"/>
    <property type="match status" value="1"/>
</dbReference>
<keyword evidence="4" id="KW-0676">Redox-active center</keyword>
<evidence type="ECO:0000313" key="6">
    <source>
        <dbReference type="EMBL" id="MCB4808434.1"/>
    </source>
</evidence>
<evidence type="ECO:0000256" key="3">
    <source>
        <dbReference type="ARBA" id="ARBA00023157"/>
    </source>
</evidence>
<dbReference type="PANTHER" id="PTHR42852:SF6">
    <property type="entry name" value="THIOL:DISULFIDE INTERCHANGE PROTEIN DSBE"/>
    <property type="match status" value="1"/>
</dbReference>
<keyword evidence="7" id="KW-1185">Reference proteome</keyword>
<evidence type="ECO:0000259" key="5">
    <source>
        <dbReference type="PROSITE" id="PS51352"/>
    </source>
</evidence>
<comment type="caution">
    <text evidence="6">The sequence shown here is derived from an EMBL/GenBank/DDBJ whole genome shotgun (WGS) entry which is preliminary data.</text>
</comment>
<organism evidence="6 7">
    <name type="scientific">Neotamlana sargassicola</name>
    <dbReference type="NCBI Taxonomy" id="2883125"/>
    <lineage>
        <taxon>Bacteria</taxon>
        <taxon>Pseudomonadati</taxon>
        <taxon>Bacteroidota</taxon>
        <taxon>Flavobacteriia</taxon>
        <taxon>Flavobacteriales</taxon>
        <taxon>Flavobacteriaceae</taxon>
        <taxon>Neotamlana</taxon>
    </lineage>
</organism>
<accession>A0A9X1I8Q6</accession>
<dbReference type="PROSITE" id="PS51352">
    <property type="entry name" value="THIOREDOXIN_2"/>
    <property type="match status" value="1"/>
</dbReference>
<dbReference type="InterPro" id="IPR050553">
    <property type="entry name" value="Thioredoxin_ResA/DsbE_sf"/>
</dbReference>
<keyword evidence="2" id="KW-0201">Cytochrome c-type biogenesis</keyword>
<dbReference type="GO" id="GO:0017004">
    <property type="term" value="P:cytochrome complex assembly"/>
    <property type="evidence" value="ECO:0007669"/>
    <property type="project" value="UniProtKB-KW"/>
</dbReference>
<reference evidence="6" key="1">
    <citation type="submission" date="2021-10" db="EMBL/GenBank/DDBJ databases">
        <title>Tamlana sargassums sp. nov., and Tamlana laminarinivorans sp. nov., two new bacteria isolated from the brown alga.</title>
        <authorList>
            <person name="Li J."/>
        </authorList>
    </citation>
    <scope>NUCLEOTIDE SEQUENCE</scope>
    <source>
        <strain evidence="6">62-3</strain>
    </source>
</reference>
<name>A0A9X1I8Q6_9FLAO</name>